<dbReference type="FunFam" id="3.30.50.10:FF:000030">
    <property type="entry name" value="Nuclear Hormone Receptor family"/>
    <property type="match status" value="1"/>
</dbReference>
<sequence length="433" mass="49071">MSKHKHSPLPTSQRCMVCDETPATYHYGGICCSGCKGFFRRSVRFERAYTCSYENKCEVLNELRNKCRACRFRRCLDVGLKPKLVHGDRGVTLSHASSTSPPKEKEFIPSTPFNTKIQMVPPNIPRIENPHGVNVVNVPIDPIPVVDMQQLETLRIERNLLVNNPNAPLGTFNSIASKDMSTPIGIAEYFMLVEKMCDMYVDCNIPHHTSEFAQSCSLNVPQRLGFHEPRLISQRSPINWAPQVYTSSQYYSQNWCRNTVHYIDWASCIPEVKQLSEKDREIMLLSRCVSSVFLLFGHRSHKMNVPGIALGGGTYFPTNQEEWNYVDKDIVMLMANSSGIMSSYIQQIGQLKMTDAEFALLRVISFFMIGEQSLTPEGMAIVKSARNKYLECLNQLVYAINGSLGVLGIMNRIGQFMLIISDIEEVYLRVLQA</sequence>
<evidence type="ECO:0000313" key="15">
    <source>
        <dbReference type="WBParaSite" id="ACRNAN_scaffold6719.g25702.t1"/>
    </source>
</evidence>
<evidence type="ECO:0000256" key="3">
    <source>
        <dbReference type="ARBA" id="ARBA00022723"/>
    </source>
</evidence>
<evidence type="ECO:0000256" key="6">
    <source>
        <dbReference type="ARBA" id="ARBA00023015"/>
    </source>
</evidence>
<evidence type="ECO:0000256" key="1">
    <source>
        <dbReference type="ARBA" id="ARBA00004123"/>
    </source>
</evidence>
<name>A0A914EAR0_9BILA</name>
<dbReference type="Proteomes" id="UP000887540">
    <property type="component" value="Unplaced"/>
</dbReference>
<evidence type="ECO:0000313" key="14">
    <source>
        <dbReference type="Proteomes" id="UP000887540"/>
    </source>
</evidence>
<dbReference type="SMART" id="SM00399">
    <property type="entry name" value="ZnF_C4"/>
    <property type="match status" value="1"/>
</dbReference>
<keyword evidence="3 11" id="KW-0479">Metal-binding</keyword>
<dbReference type="PROSITE" id="PS51843">
    <property type="entry name" value="NR_LBD"/>
    <property type="match status" value="1"/>
</dbReference>
<feature type="domain" description="Nuclear receptor" evidence="12">
    <location>
        <begin position="12"/>
        <end position="87"/>
    </location>
</feature>
<dbReference type="AlphaFoldDB" id="A0A914EAR0"/>
<dbReference type="InterPro" id="IPR001628">
    <property type="entry name" value="Znf_hrmn_rcpt"/>
</dbReference>
<evidence type="ECO:0000256" key="2">
    <source>
        <dbReference type="ARBA" id="ARBA00005993"/>
    </source>
</evidence>
<dbReference type="Pfam" id="PF00105">
    <property type="entry name" value="zf-C4"/>
    <property type="match status" value="1"/>
</dbReference>
<evidence type="ECO:0000259" key="13">
    <source>
        <dbReference type="PROSITE" id="PS51843"/>
    </source>
</evidence>
<evidence type="ECO:0000256" key="7">
    <source>
        <dbReference type="ARBA" id="ARBA00023125"/>
    </source>
</evidence>
<keyword evidence="8 11" id="KW-0804">Transcription</keyword>
<dbReference type="InterPro" id="IPR049636">
    <property type="entry name" value="HNF4-like_DBD"/>
</dbReference>
<dbReference type="InterPro" id="IPR013088">
    <property type="entry name" value="Znf_NHR/GATA"/>
</dbReference>
<evidence type="ECO:0000256" key="4">
    <source>
        <dbReference type="ARBA" id="ARBA00022771"/>
    </source>
</evidence>
<dbReference type="SMART" id="SM00430">
    <property type="entry name" value="HOLI"/>
    <property type="match status" value="1"/>
</dbReference>
<feature type="domain" description="NR LBD" evidence="13">
    <location>
        <begin position="227"/>
        <end position="433"/>
    </location>
</feature>
<evidence type="ECO:0000256" key="8">
    <source>
        <dbReference type="ARBA" id="ARBA00023163"/>
    </source>
</evidence>
<protein>
    <submittedName>
        <fullName evidence="15">Uncharacterized protein</fullName>
    </submittedName>
</protein>
<dbReference type="Gene3D" id="3.30.50.10">
    <property type="entry name" value="Erythroid Transcription Factor GATA-1, subunit A"/>
    <property type="match status" value="1"/>
</dbReference>
<keyword evidence="7 11" id="KW-0238">DNA-binding</keyword>
<keyword evidence="6 11" id="KW-0805">Transcription regulation</keyword>
<keyword evidence="5 11" id="KW-0862">Zinc</keyword>
<keyword evidence="9 11" id="KW-0675">Receptor</keyword>
<evidence type="ECO:0000256" key="5">
    <source>
        <dbReference type="ARBA" id="ARBA00022833"/>
    </source>
</evidence>
<dbReference type="GO" id="GO:0008270">
    <property type="term" value="F:zinc ion binding"/>
    <property type="evidence" value="ECO:0007669"/>
    <property type="project" value="UniProtKB-KW"/>
</dbReference>
<dbReference type="WBParaSite" id="ACRNAN_scaffold6719.g25702.t1">
    <property type="protein sequence ID" value="ACRNAN_scaffold6719.g25702.t1"/>
    <property type="gene ID" value="ACRNAN_scaffold6719.g25702"/>
</dbReference>
<proteinExistence type="inferred from homology"/>
<organism evidence="14 15">
    <name type="scientific">Acrobeloides nanus</name>
    <dbReference type="NCBI Taxonomy" id="290746"/>
    <lineage>
        <taxon>Eukaryota</taxon>
        <taxon>Metazoa</taxon>
        <taxon>Ecdysozoa</taxon>
        <taxon>Nematoda</taxon>
        <taxon>Chromadorea</taxon>
        <taxon>Rhabditida</taxon>
        <taxon>Tylenchina</taxon>
        <taxon>Cephalobomorpha</taxon>
        <taxon>Cephaloboidea</taxon>
        <taxon>Cephalobidae</taxon>
        <taxon>Acrobeloides</taxon>
    </lineage>
</organism>
<dbReference type="GO" id="GO:0000978">
    <property type="term" value="F:RNA polymerase II cis-regulatory region sequence-specific DNA binding"/>
    <property type="evidence" value="ECO:0007669"/>
    <property type="project" value="InterPro"/>
</dbReference>
<dbReference type="PROSITE" id="PS51030">
    <property type="entry name" value="NUCLEAR_REC_DBD_2"/>
    <property type="match status" value="1"/>
</dbReference>
<evidence type="ECO:0000256" key="10">
    <source>
        <dbReference type="ARBA" id="ARBA00023242"/>
    </source>
</evidence>
<evidence type="ECO:0000256" key="9">
    <source>
        <dbReference type="ARBA" id="ARBA00023170"/>
    </source>
</evidence>
<keyword evidence="10 11" id="KW-0539">Nucleus</keyword>
<dbReference type="CDD" id="cd06960">
    <property type="entry name" value="NR_DBD_HNF4A"/>
    <property type="match status" value="1"/>
</dbReference>
<comment type="subcellular location">
    <subcellularLocation>
        <location evidence="1 11">Nucleus</location>
    </subcellularLocation>
</comment>
<evidence type="ECO:0000256" key="11">
    <source>
        <dbReference type="RuleBase" id="RU004334"/>
    </source>
</evidence>
<dbReference type="PRINTS" id="PR00047">
    <property type="entry name" value="STROIDFINGER"/>
</dbReference>
<comment type="similarity">
    <text evidence="2 11">Belongs to the nuclear hormone receptor family.</text>
</comment>
<dbReference type="Pfam" id="PF00104">
    <property type="entry name" value="Hormone_recep"/>
    <property type="match status" value="1"/>
</dbReference>
<evidence type="ECO:0000259" key="12">
    <source>
        <dbReference type="PROSITE" id="PS51030"/>
    </source>
</evidence>
<dbReference type="SUPFAM" id="SSF57716">
    <property type="entry name" value="Glucocorticoid receptor-like (DNA-binding domain)"/>
    <property type="match status" value="1"/>
</dbReference>
<reference evidence="15" key="1">
    <citation type="submission" date="2022-11" db="UniProtKB">
        <authorList>
            <consortium name="WormBaseParasite"/>
        </authorList>
    </citation>
    <scope>IDENTIFICATION</scope>
</reference>
<dbReference type="SUPFAM" id="SSF48508">
    <property type="entry name" value="Nuclear receptor ligand-binding domain"/>
    <property type="match status" value="1"/>
</dbReference>
<dbReference type="GO" id="GO:0003700">
    <property type="term" value="F:DNA-binding transcription factor activity"/>
    <property type="evidence" value="ECO:0007669"/>
    <property type="project" value="InterPro"/>
</dbReference>
<dbReference type="InterPro" id="IPR000536">
    <property type="entry name" value="Nucl_hrmn_rcpt_lig-bd"/>
</dbReference>
<dbReference type="InterPro" id="IPR035500">
    <property type="entry name" value="NHR-like_dom_sf"/>
</dbReference>
<keyword evidence="14" id="KW-1185">Reference proteome</keyword>
<dbReference type="PROSITE" id="PS00031">
    <property type="entry name" value="NUCLEAR_REC_DBD_1"/>
    <property type="match status" value="1"/>
</dbReference>
<keyword evidence="4 11" id="KW-0863">Zinc-finger</keyword>
<dbReference type="GO" id="GO:0005634">
    <property type="term" value="C:nucleus"/>
    <property type="evidence" value="ECO:0007669"/>
    <property type="project" value="UniProtKB-SubCell"/>
</dbReference>
<dbReference type="InterPro" id="IPR052499">
    <property type="entry name" value="C.elegans_NHRs"/>
</dbReference>
<accession>A0A914EAR0</accession>
<dbReference type="Gene3D" id="1.10.565.10">
    <property type="entry name" value="Retinoid X Receptor"/>
    <property type="match status" value="1"/>
</dbReference>
<dbReference type="PANTHER" id="PTHR47630">
    <property type="entry name" value="NUCLEAR HORMONE RECEPTOR FAMILY-RELATED-RELATED"/>
    <property type="match status" value="1"/>
</dbReference>